<dbReference type="RefSeq" id="WP_379815345.1">
    <property type="nucleotide sequence ID" value="NZ_JBHUDZ010000012.1"/>
</dbReference>
<dbReference type="EMBL" id="JBHUDZ010000012">
    <property type="protein sequence ID" value="MFD1603311.1"/>
    <property type="molecule type" value="Genomic_DNA"/>
</dbReference>
<dbReference type="SMART" id="SM00345">
    <property type="entry name" value="HTH_GNTR"/>
    <property type="match status" value="1"/>
</dbReference>
<evidence type="ECO:0000259" key="4">
    <source>
        <dbReference type="PROSITE" id="PS50949"/>
    </source>
</evidence>
<dbReference type="InterPro" id="IPR036388">
    <property type="entry name" value="WH-like_DNA-bd_sf"/>
</dbReference>
<evidence type="ECO:0000256" key="1">
    <source>
        <dbReference type="ARBA" id="ARBA00023015"/>
    </source>
</evidence>
<feature type="domain" description="HTH gntR-type" evidence="4">
    <location>
        <begin position="12"/>
        <end position="80"/>
    </location>
</feature>
<organism evidence="5 6">
    <name type="scientific">Flavobacterium artemisiae</name>
    <dbReference type="NCBI Taxonomy" id="2126556"/>
    <lineage>
        <taxon>Bacteria</taxon>
        <taxon>Pseudomonadati</taxon>
        <taxon>Bacteroidota</taxon>
        <taxon>Flavobacteriia</taxon>
        <taxon>Flavobacteriales</taxon>
        <taxon>Flavobacteriaceae</taxon>
        <taxon>Flavobacterium</taxon>
    </lineage>
</organism>
<dbReference type="PANTHER" id="PTHR38445">
    <property type="entry name" value="HTH-TYPE TRANSCRIPTIONAL REPRESSOR YTRA"/>
    <property type="match status" value="1"/>
</dbReference>
<keyword evidence="1" id="KW-0805">Transcription regulation</keyword>
<comment type="caution">
    <text evidence="5">The sequence shown here is derived from an EMBL/GenBank/DDBJ whole genome shotgun (WGS) entry which is preliminary data.</text>
</comment>
<keyword evidence="2" id="KW-0238">DNA-binding</keyword>
<dbReference type="InterPro" id="IPR028082">
    <property type="entry name" value="Peripla_BP_I"/>
</dbReference>
<evidence type="ECO:0000256" key="2">
    <source>
        <dbReference type="ARBA" id="ARBA00023125"/>
    </source>
</evidence>
<protein>
    <submittedName>
        <fullName evidence="5">GntR family transcriptional regulator</fullName>
    </submittedName>
</protein>
<dbReference type="SUPFAM" id="SSF46785">
    <property type="entry name" value="Winged helix' DNA-binding domain"/>
    <property type="match status" value="1"/>
</dbReference>
<reference evidence="6" key="1">
    <citation type="journal article" date="2019" name="Int. J. Syst. Evol. Microbiol.">
        <title>The Global Catalogue of Microorganisms (GCM) 10K type strain sequencing project: providing services to taxonomists for standard genome sequencing and annotation.</title>
        <authorList>
            <consortium name="The Broad Institute Genomics Platform"/>
            <consortium name="The Broad Institute Genome Sequencing Center for Infectious Disease"/>
            <person name="Wu L."/>
            <person name="Ma J."/>
        </authorList>
    </citation>
    <scope>NUCLEOTIDE SEQUENCE [LARGE SCALE GENOMIC DNA]</scope>
    <source>
        <strain evidence="6">CCUG 70865</strain>
    </source>
</reference>
<accession>A0ABW4HD35</accession>
<dbReference type="Gene3D" id="1.10.10.10">
    <property type="entry name" value="Winged helix-like DNA-binding domain superfamily/Winged helix DNA-binding domain"/>
    <property type="match status" value="1"/>
</dbReference>
<name>A0ABW4HD35_9FLAO</name>
<dbReference type="InterPro" id="IPR000524">
    <property type="entry name" value="Tscrpt_reg_HTH_GntR"/>
</dbReference>
<dbReference type="Pfam" id="PF00392">
    <property type="entry name" value="GntR"/>
    <property type="match status" value="1"/>
</dbReference>
<gene>
    <name evidence="5" type="ORF">ACFSC2_11235</name>
</gene>
<sequence length="333" mass="38108">MNIISIQNNIGLPKYKQIILSIEKAIEDEKLIKGDRLPSVNKVCLAFGLSRDTVLLAYDELKKRGIIYAIPGKGYYVKSIEITITQKIFLLFDELNIFKEDIYNSFLKHIGKNVQVDIFFHHFNVPVFKKLLNDSNGNYTKYIIMPTNLNDIVDSIKTLPVNDVIILDQTNSDLKMFPAVYQNHQKDIYEGLLKGKTRLAKYKKLILIFSDFREPQGMKLGFESFCQEYDFEYEFITEFTGKSIALGDLYIIPTDRDLLLVIENGMKQNLKLGEDFGIISYNETALKKIAANGITTISTNFELMGEILANMVIKGTKKEQIENKSALILRNSL</sequence>
<evidence type="ECO:0000256" key="3">
    <source>
        <dbReference type="ARBA" id="ARBA00023163"/>
    </source>
</evidence>
<keyword evidence="6" id="KW-1185">Reference proteome</keyword>
<dbReference type="InterPro" id="IPR036390">
    <property type="entry name" value="WH_DNA-bd_sf"/>
</dbReference>
<dbReference type="Gene3D" id="3.40.50.2300">
    <property type="match status" value="2"/>
</dbReference>
<dbReference type="PROSITE" id="PS50949">
    <property type="entry name" value="HTH_GNTR"/>
    <property type="match status" value="1"/>
</dbReference>
<evidence type="ECO:0000313" key="5">
    <source>
        <dbReference type="EMBL" id="MFD1603311.1"/>
    </source>
</evidence>
<dbReference type="SUPFAM" id="SSF53822">
    <property type="entry name" value="Periplasmic binding protein-like I"/>
    <property type="match status" value="1"/>
</dbReference>
<dbReference type="PANTHER" id="PTHR38445:SF10">
    <property type="entry name" value="GNTR-FAMILY TRANSCRIPTIONAL REGULATOR"/>
    <property type="match status" value="1"/>
</dbReference>
<dbReference type="CDD" id="cd07377">
    <property type="entry name" value="WHTH_GntR"/>
    <property type="match status" value="1"/>
</dbReference>
<proteinExistence type="predicted"/>
<evidence type="ECO:0000313" key="6">
    <source>
        <dbReference type="Proteomes" id="UP001597138"/>
    </source>
</evidence>
<keyword evidence="3" id="KW-0804">Transcription</keyword>
<dbReference type="Proteomes" id="UP001597138">
    <property type="component" value="Unassembled WGS sequence"/>
</dbReference>